<name>A0ACC3DB40_9PEZI</name>
<dbReference type="EMBL" id="JAWDJW010006512">
    <property type="protein sequence ID" value="KAK3064441.1"/>
    <property type="molecule type" value="Genomic_DNA"/>
</dbReference>
<comment type="caution">
    <text evidence="1">The sequence shown here is derived from an EMBL/GenBank/DDBJ whole genome shotgun (WGS) entry which is preliminary data.</text>
</comment>
<reference evidence="1" key="1">
    <citation type="submission" date="2024-09" db="EMBL/GenBank/DDBJ databases">
        <title>Black Yeasts Isolated from many extreme environments.</title>
        <authorList>
            <person name="Coleine C."/>
            <person name="Stajich J.E."/>
            <person name="Selbmann L."/>
        </authorList>
    </citation>
    <scope>NUCLEOTIDE SEQUENCE</scope>
    <source>
        <strain evidence="1">CCFEE 5737</strain>
    </source>
</reference>
<sequence length="274" mass="31284">MRRWDTATASDRIRFLFFFAKPLMHEFAHVASFLSSWRRSGLPEPYCDLTDVEPELDRALEVAIFGRVYDLLSVAGEHGKALSFQTWTGWYRQYMREPQANPARELASTLRISLWFRQEYHDLVETTGAYDVINALSVFDFTALPNAGRKLLKDPSFINVLREAARHSTRGKVLASRGEETRPGRGKRAASPAIHEDENAMKKRRVMEPSEKGEITPLESRKVQFRKHRPVFYPNYGDERLAKQIPRKGPMNSGLLDGFAKLTVSDVARVKAVA</sequence>
<gene>
    <name evidence="1" type="ORF">LTS18_007175</name>
</gene>
<protein>
    <submittedName>
        <fullName evidence="1">Uncharacterized protein</fullName>
    </submittedName>
</protein>
<accession>A0ACC3DB40</accession>
<dbReference type="Proteomes" id="UP001186974">
    <property type="component" value="Unassembled WGS sequence"/>
</dbReference>
<keyword evidence="2" id="KW-1185">Reference proteome</keyword>
<organism evidence="1 2">
    <name type="scientific">Coniosporium uncinatum</name>
    <dbReference type="NCBI Taxonomy" id="93489"/>
    <lineage>
        <taxon>Eukaryota</taxon>
        <taxon>Fungi</taxon>
        <taxon>Dikarya</taxon>
        <taxon>Ascomycota</taxon>
        <taxon>Pezizomycotina</taxon>
        <taxon>Dothideomycetes</taxon>
        <taxon>Dothideomycetes incertae sedis</taxon>
        <taxon>Coniosporium</taxon>
    </lineage>
</organism>
<proteinExistence type="predicted"/>
<evidence type="ECO:0000313" key="2">
    <source>
        <dbReference type="Proteomes" id="UP001186974"/>
    </source>
</evidence>
<evidence type="ECO:0000313" key="1">
    <source>
        <dbReference type="EMBL" id="KAK3064441.1"/>
    </source>
</evidence>